<dbReference type="InterPro" id="IPR004697">
    <property type="entry name" value="AbgT"/>
</dbReference>
<feature type="transmembrane region" description="Helical" evidence="1">
    <location>
        <begin position="351"/>
        <end position="370"/>
    </location>
</feature>
<dbReference type="PANTHER" id="PTHR30282">
    <property type="entry name" value="P-AMINOBENZOYL GLUTAMATE TRANSPORTER"/>
    <property type="match status" value="1"/>
</dbReference>
<feature type="transmembrane region" description="Helical" evidence="1">
    <location>
        <begin position="161"/>
        <end position="187"/>
    </location>
</feature>
<proteinExistence type="predicted"/>
<dbReference type="GO" id="GO:0015558">
    <property type="term" value="F:secondary active p-aminobenzoyl-glutamate transmembrane transporter activity"/>
    <property type="evidence" value="ECO:0007669"/>
    <property type="project" value="InterPro"/>
</dbReference>
<gene>
    <name evidence="2" type="ORF">SAMN05421686_108151</name>
</gene>
<dbReference type="GO" id="GO:1902604">
    <property type="term" value="P:p-aminobenzoyl-glutamate transmembrane transport"/>
    <property type="evidence" value="ECO:0007669"/>
    <property type="project" value="InterPro"/>
</dbReference>
<keyword evidence="1" id="KW-1133">Transmembrane helix</keyword>
<keyword evidence="3" id="KW-1185">Reference proteome</keyword>
<feature type="transmembrane region" description="Helical" evidence="1">
    <location>
        <begin position="274"/>
        <end position="291"/>
    </location>
</feature>
<dbReference type="AlphaFoldDB" id="A0A1N7P4W6"/>
<feature type="transmembrane region" description="Helical" evidence="1">
    <location>
        <begin position="390"/>
        <end position="410"/>
    </location>
</feature>
<protein>
    <submittedName>
        <fullName evidence="2">Aminobenzoyl-glutamate transport protein</fullName>
    </submittedName>
</protein>
<dbReference type="RefSeq" id="WP_076516945.1">
    <property type="nucleotide sequence ID" value="NZ_FTOH01000008.1"/>
</dbReference>
<accession>A0A1N7P4W6</accession>
<feature type="transmembrane region" description="Helical" evidence="1">
    <location>
        <begin position="25"/>
        <end position="48"/>
    </location>
</feature>
<keyword evidence="1" id="KW-0812">Transmembrane</keyword>
<feature type="transmembrane region" description="Helical" evidence="1">
    <location>
        <begin position="311"/>
        <end position="330"/>
    </location>
</feature>
<feature type="transmembrane region" description="Helical" evidence="1">
    <location>
        <begin position="207"/>
        <end position="229"/>
    </location>
</feature>
<dbReference type="PANTHER" id="PTHR30282:SF0">
    <property type="entry name" value="P-AMINOBENZOYL-GLUTAMATE TRANSPORT PROTEIN"/>
    <property type="match status" value="1"/>
</dbReference>
<sequence length="516" mass="54665">MTSVTDRLLSRIEHAGNRLPHPTLLFIWLCGLVLIISGLASALGLSAVHPVNGEQLTAMNLLSAEGAAKILTKTVSNFTGFAPVGTVLIAMLGLGVAERSGLIAVLLSSIVRGARGALLTFLVVFAGVMSSLAADAGYVVLIPLAALVFKSAGRHPLAGIAAAFAGVSGGYSANLLLGPFDAVLAGISTEAVRLVEPGGEVNIAANYWFMVASVFLVSILATIVTARWVEPRLVSITVDCDDEAAAKVHPQEQVFTEESKDHPEEINQSRGLKAVAFFTLIFALICASGIAGENNWLRQGMAVISSPFMKGIVVVISIYALLSGYIYGRFSGTWRQSHKLVEAMEASMATMAGYLVLMFFAAQFVAYFAWSNLGIIFAIHGAELLTELNAPAPVMLVAFILIAATINLFVGSGGAKWALLAPVFIPMLMLVGIAPETTQVAFRIGDSSTNIITPLMPYFGVVLAFAQQYRKDIGIGTIMSMMLPYSAAFLIGWTVLLVLWIGMDWPLGVINPLAAN</sequence>
<feature type="transmembrane region" description="Helical" evidence="1">
    <location>
        <begin position="478"/>
        <end position="503"/>
    </location>
</feature>
<evidence type="ECO:0000313" key="2">
    <source>
        <dbReference type="EMBL" id="SIT05662.1"/>
    </source>
</evidence>
<keyword evidence="1" id="KW-0472">Membrane</keyword>
<dbReference type="Proteomes" id="UP000185639">
    <property type="component" value="Unassembled WGS sequence"/>
</dbReference>
<feature type="transmembrane region" description="Helical" evidence="1">
    <location>
        <begin position="417"/>
        <end position="435"/>
    </location>
</feature>
<dbReference type="EMBL" id="FTOH01000008">
    <property type="protein sequence ID" value="SIT05662.1"/>
    <property type="molecule type" value="Genomic_DNA"/>
</dbReference>
<feature type="transmembrane region" description="Helical" evidence="1">
    <location>
        <begin position="447"/>
        <end position="466"/>
    </location>
</feature>
<reference evidence="3" key="1">
    <citation type="submission" date="2017-01" db="EMBL/GenBank/DDBJ databases">
        <authorList>
            <person name="Varghese N."/>
            <person name="Submissions S."/>
        </authorList>
    </citation>
    <scope>NUCLEOTIDE SEQUENCE [LARGE SCALE GENOMIC DNA]</scope>
    <source>
        <strain evidence="3">DSM 24913</strain>
    </source>
</reference>
<dbReference type="STRING" id="484498.SAMN05421686_108151"/>
<evidence type="ECO:0000313" key="3">
    <source>
        <dbReference type="Proteomes" id="UP000185639"/>
    </source>
</evidence>
<name>A0A1N7P4W6_9GAMM</name>
<dbReference type="Pfam" id="PF03806">
    <property type="entry name" value="ABG_transport"/>
    <property type="match status" value="1"/>
</dbReference>
<organism evidence="2 3">
    <name type="scientific">Thalassolituus maritimus</name>
    <dbReference type="NCBI Taxonomy" id="484498"/>
    <lineage>
        <taxon>Bacteria</taxon>
        <taxon>Pseudomonadati</taxon>
        <taxon>Pseudomonadota</taxon>
        <taxon>Gammaproteobacteria</taxon>
        <taxon>Oceanospirillales</taxon>
        <taxon>Oceanospirillaceae</taxon>
        <taxon>Thalassolituus</taxon>
    </lineage>
</organism>
<feature type="transmembrane region" description="Helical" evidence="1">
    <location>
        <begin position="117"/>
        <end position="149"/>
    </location>
</feature>
<evidence type="ECO:0000256" key="1">
    <source>
        <dbReference type="SAM" id="Phobius"/>
    </source>
</evidence>
<feature type="transmembrane region" description="Helical" evidence="1">
    <location>
        <begin position="78"/>
        <end position="97"/>
    </location>
</feature>